<organism evidence="22 23">
    <name type="scientific">Neptunomonas phycophila</name>
    <dbReference type="NCBI Taxonomy" id="1572645"/>
    <lineage>
        <taxon>Bacteria</taxon>
        <taxon>Pseudomonadati</taxon>
        <taxon>Pseudomonadota</taxon>
        <taxon>Gammaproteobacteria</taxon>
        <taxon>Oceanospirillales</taxon>
        <taxon>Oceanospirillaceae</taxon>
        <taxon>Neptunomonas</taxon>
    </lineage>
</organism>
<comment type="cofactor">
    <cofactor evidence="1 20">
        <name>FAD</name>
        <dbReference type="ChEBI" id="CHEBI:57692"/>
    </cofactor>
</comment>
<evidence type="ECO:0000256" key="12">
    <source>
        <dbReference type="ARBA" id="ARBA00022857"/>
    </source>
</evidence>
<dbReference type="PROSITE" id="PS51387">
    <property type="entry name" value="FAD_PCMH"/>
    <property type="match status" value="1"/>
</dbReference>
<dbReference type="InterPro" id="IPR006094">
    <property type="entry name" value="Oxid_FAD_bind_N"/>
</dbReference>
<evidence type="ECO:0000256" key="15">
    <source>
        <dbReference type="ARBA" id="ARBA00023002"/>
    </source>
</evidence>
<comment type="pathway">
    <text evidence="4 20">Cell wall biogenesis; peptidoglycan biosynthesis.</text>
</comment>
<dbReference type="EC" id="1.3.1.98" evidence="6 20"/>
<evidence type="ECO:0000256" key="9">
    <source>
        <dbReference type="ARBA" id="ARBA00022618"/>
    </source>
</evidence>
<name>A0AAW7XLU5_9GAMM</name>
<dbReference type="PANTHER" id="PTHR21071">
    <property type="entry name" value="UDP-N-ACETYLENOLPYRUVOYLGLUCOSAMINE REDUCTASE"/>
    <property type="match status" value="1"/>
</dbReference>
<evidence type="ECO:0000256" key="20">
    <source>
        <dbReference type="HAMAP-Rule" id="MF_00037"/>
    </source>
</evidence>
<keyword evidence="16 20" id="KW-0131">Cell cycle</keyword>
<comment type="similarity">
    <text evidence="5 20">Belongs to the MurB family.</text>
</comment>
<evidence type="ECO:0000256" key="3">
    <source>
        <dbReference type="ARBA" id="ARBA00004496"/>
    </source>
</evidence>
<dbReference type="InterPro" id="IPR016166">
    <property type="entry name" value="FAD-bd_PCMH"/>
</dbReference>
<evidence type="ECO:0000256" key="6">
    <source>
        <dbReference type="ARBA" id="ARBA00012518"/>
    </source>
</evidence>
<dbReference type="EMBL" id="JAUOPG010000006">
    <property type="protein sequence ID" value="MDO6454029.1"/>
    <property type="molecule type" value="Genomic_DNA"/>
</dbReference>
<dbReference type="GO" id="GO:0071555">
    <property type="term" value="P:cell wall organization"/>
    <property type="evidence" value="ECO:0007669"/>
    <property type="project" value="UniProtKB-KW"/>
</dbReference>
<comment type="function">
    <text evidence="2 20">Cell wall formation.</text>
</comment>
<dbReference type="NCBIfam" id="NF000755">
    <property type="entry name" value="PRK00046.1"/>
    <property type="match status" value="1"/>
</dbReference>
<feature type="domain" description="FAD-binding PCMH-type" evidence="21">
    <location>
        <begin position="17"/>
        <end position="186"/>
    </location>
</feature>
<evidence type="ECO:0000256" key="10">
    <source>
        <dbReference type="ARBA" id="ARBA00022630"/>
    </source>
</evidence>
<evidence type="ECO:0000256" key="11">
    <source>
        <dbReference type="ARBA" id="ARBA00022827"/>
    </source>
</evidence>
<evidence type="ECO:0000256" key="19">
    <source>
        <dbReference type="ARBA" id="ARBA00048914"/>
    </source>
</evidence>
<feature type="active site" description="Proton donor" evidence="20">
    <location>
        <position position="236"/>
    </location>
</feature>
<evidence type="ECO:0000313" key="23">
    <source>
        <dbReference type="Proteomes" id="UP001169862"/>
    </source>
</evidence>
<evidence type="ECO:0000256" key="17">
    <source>
        <dbReference type="ARBA" id="ARBA00023316"/>
    </source>
</evidence>
<dbReference type="GO" id="GO:0008762">
    <property type="term" value="F:UDP-N-acetylmuramate dehydrogenase activity"/>
    <property type="evidence" value="ECO:0007669"/>
    <property type="project" value="UniProtKB-UniRule"/>
</dbReference>
<keyword evidence="11 20" id="KW-0274">FAD</keyword>
<dbReference type="Pfam" id="PF02873">
    <property type="entry name" value="MurB_C"/>
    <property type="match status" value="1"/>
</dbReference>
<dbReference type="InterPro" id="IPR036635">
    <property type="entry name" value="MurB_C_sf"/>
</dbReference>
<evidence type="ECO:0000256" key="13">
    <source>
        <dbReference type="ARBA" id="ARBA00022960"/>
    </source>
</evidence>
<evidence type="ECO:0000256" key="1">
    <source>
        <dbReference type="ARBA" id="ARBA00001974"/>
    </source>
</evidence>
<evidence type="ECO:0000256" key="4">
    <source>
        <dbReference type="ARBA" id="ARBA00004752"/>
    </source>
</evidence>
<dbReference type="GO" id="GO:0071949">
    <property type="term" value="F:FAD binding"/>
    <property type="evidence" value="ECO:0007669"/>
    <property type="project" value="InterPro"/>
</dbReference>
<dbReference type="Gene3D" id="3.30.43.10">
    <property type="entry name" value="Uridine Diphospho-n-acetylenolpyruvylglucosamine Reductase, domain 2"/>
    <property type="match status" value="1"/>
</dbReference>
<gene>
    <name evidence="20 22" type="primary">murB</name>
    <name evidence="22" type="ORF">Q4490_10675</name>
</gene>
<accession>A0AAW7XLU5</accession>
<dbReference type="NCBIfam" id="NF010478">
    <property type="entry name" value="PRK13903.1"/>
    <property type="match status" value="1"/>
</dbReference>
<dbReference type="HAMAP" id="MF_00037">
    <property type="entry name" value="MurB"/>
    <property type="match status" value="1"/>
</dbReference>
<dbReference type="GO" id="GO:0005829">
    <property type="term" value="C:cytosol"/>
    <property type="evidence" value="ECO:0007669"/>
    <property type="project" value="TreeGrafter"/>
</dbReference>
<evidence type="ECO:0000256" key="5">
    <source>
        <dbReference type="ARBA" id="ARBA00010485"/>
    </source>
</evidence>
<dbReference type="InterPro" id="IPR016169">
    <property type="entry name" value="FAD-bd_PCMH_sub2"/>
</dbReference>
<dbReference type="GO" id="GO:0008360">
    <property type="term" value="P:regulation of cell shape"/>
    <property type="evidence" value="ECO:0007669"/>
    <property type="project" value="UniProtKB-KW"/>
</dbReference>
<dbReference type="NCBIfam" id="TIGR00179">
    <property type="entry name" value="murB"/>
    <property type="match status" value="1"/>
</dbReference>
<dbReference type="Pfam" id="PF01565">
    <property type="entry name" value="FAD_binding_4"/>
    <property type="match status" value="1"/>
</dbReference>
<dbReference type="InterPro" id="IPR036318">
    <property type="entry name" value="FAD-bd_PCMH-like_sf"/>
</dbReference>
<evidence type="ECO:0000256" key="8">
    <source>
        <dbReference type="ARBA" id="ARBA00022490"/>
    </source>
</evidence>
<dbReference type="SUPFAM" id="SSF56176">
    <property type="entry name" value="FAD-binding/transporter-associated domain-like"/>
    <property type="match status" value="1"/>
</dbReference>
<dbReference type="PANTHER" id="PTHR21071:SF4">
    <property type="entry name" value="UDP-N-ACETYLENOLPYRUVOYLGLUCOSAMINE REDUCTASE"/>
    <property type="match status" value="1"/>
</dbReference>
<comment type="catalytic activity">
    <reaction evidence="19 20">
        <text>UDP-N-acetyl-alpha-D-muramate + NADP(+) = UDP-N-acetyl-3-O-(1-carboxyvinyl)-alpha-D-glucosamine + NADPH + H(+)</text>
        <dbReference type="Rhea" id="RHEA:12248"/>
        <dbReference type="ChEBI" id="CHEBI:15378"/>
        <dbReference type="ChEBI" id="CHEBI:57783"/>
        <dbReference type="ChEBI" id="CHEBI:58349"/>
        <dbReference type="ChEBI" id="CHEBI:68483"/>
        <dbReference type="ChEBI" id="CHEBI:70757"/>
        <dbReference type="EC" id="1.3.1.98"/>
    </reaction>
</comment>
<comment type="subcellular location">
    <subcellularLocation>
        <location evidence="3 20">Cytoplasm</location>
    </subcellularLocation>
</comment>
<evidence type="ECO:0000313" key="22">
    <source>
        <dbReference type="EMBL" id="MDO6454029.1"/>
    </source>
</evidence>
<dbReference type="RefSeq" id="WP_075172023.1">
    <property type="nucleotide sequence ID" value="NZ_CP041336.1"/>
</dbReference>
<protein>
    <recommendedName>
        <fullName evidence="7 20">UDP-N-acetylenolpyruvoylglucosamine reductase</fullName>
        <ecNumber evidence="6 20">1.3.1.98</ecNumber>
    </recommendedName>
    <alternativeName>
        <fullName evidence="18 20">UDP-N-acetylmuramate dehydrogenase</fullName>
    </alternativeName>
</protein>
<evidence type="ECO:0000256" key="2">
    <source>
        <dbReference type="ARBA" id="ARBA00003921"/>
    </source>
</evidence>
<keyword evidence="17 20" id="KW-0961">Cell wall biogenesis/degradation</keyword>
<keyword evidence="10 20" id="KW-0285">Flavoprotein</keyword>
<dbReference type="Proteomes" id="UP001169862">
    <property type="component" value="Unassembled WGS sequence"/>
</dbReference>
<feature type="active site" evidence="20">
    <location>
        <position position="163"/>
    </location>
</feature>
<proteinExistence type="inferred from homology"/>
<keyword evidence="13 20" id="KW-0133">Cell shape</keyword>
<dbReference type="InterPro" id="IPR011601">
    <property type="entry name" value="MurB_C"/>
</dbReference>
<dbReference type="Gene3D" id="3.90.78.10">
    <property type="entry name" value="UDP-N-acetylenolpyruvoylglucosamine reductase, C-terminal domain"/>
    <property type="match status" value="1"/>
</dbReference>
<dbReference type="AlphaFoldDB" id="A0AAW7XLU5"/>
<evidence type="ECO:0000256" key="16">
    <source>
        <dbReference type="ARBA" id="ARBA00023306"/>
    </source>
</evidence>
<dbReference type="InterPro" id="IPR003170">
    <property type="entry name" value="MurB"/>
</dbReference>
<dbReference type="Gene3D" id="3.30.465.10">
    <property type="match status" value="1"/>
</dbReference>
<reference evidence="22" key="1">
    <citation type="submission" date="2023-07" db="EMBL/GenBank/DDBJ databases">
        <title>Genome content predicts the carbon catabolic preferences of heterotrophic bacteria.</title>
        <authorList>
            <person name="Gralka M."/>
        </authorList>
    </citation>
    <scope>NUCLEOTIDE SEQUENCE</scope>
    <source>
        <strain evidence="22">I2M16</strain>
    </source>
</reference>
<keyword evidence="9 20" id="KW-0132">Cell division</keyword>
<keyword evidence="15 20" id="KW-0560">Oxidoreductase</keyword>
<evidence type="ECO:0000259" key="21">
    <source>
        <dbReference type="PROSITE" id="PS51387"/>
    </source>
</evidence>
<keyword evidence="14 20" id="KW-0573">Peptidoglycan synthesis</keyword>
<sequence length="338" mass="37466">MKYISDYALSEYNTLGFRSVAQFFAEPQSPEEIEACIQWAKEKQLSVHVLGGGSNVLLAPQVNGLVLKPALNDISFELKGDDVLVTVGAGTDWHELVRWTVERGWSGIESMALIPGSVGAAPVQNIGAYGTELKDVFYRLTAFDTQQNSWVSFTKEACNFAYRDSRFKQEKGRFIIAEVVLKLSRTATVNVKYDALTGYFSGLGIDKPSLVQVFDGVCAVRRAKLPDPNELANAGSFFKNPVISADHYQQILEHWPTLVGYPEPDGRVKVAAGWLIDKCQWKGYRQGPVGVYEKQALVLVHYGDGTRDQLLALASDIKESIHSAFGIDLEIEPQLFPR</sequence>
<comment type="caution">
    <text evidence="22">The sequence shown here is derived from an EMBL/GenBank/DDBJ whole genome shotgun (WGS) entry which is preliminary data.</text>
</comment>
<feature type="active site" evidence="20">
    <location>
        <position position="332"/>
    </location>
</feature>
<dbReference type="InterPro" id="IPR016167">
    <property type="entry name" value="FAD-bd_PCMH_sub1"/>
</dbReference>
<evidence type="ECO:0000256" key="7">
    <source>
        <dbReference type="ARBA" id="ARBA00015188"/>
    </source>
</evidence>
<dbReference type="GO" id="GO:0009252">
    <property type="term" value="P:peptidoglycan biosynthetic process"/>
    <property type="evidence" value="ECO:0007669"/>
    <property type="project" value="UniProtKB-UniRule"/>
</dbReference>
<dbReference type="SUPFAM" id="SSF56194">
    <property type="entry name" value="Uridine diphospho-N-Acetylenolpyruvylglucosamine reductase, MurB, C-terminal domain"/>
    <property type="match status" value="1"/>
</dbReference>
<keyword evidence="12 20" id="KW-0521">NADP</keyword>
<dbReference type="GeneID" id="89456078"/>
<keyword evidence="8 20" id="KW-0963">Cytoplasm</keyword>
<evidence type="ECO:0000256" key="18">
    <source>
        <dbReference type="ARBA" id="ARBA00031026"/>
    </source>
</evidence>
<dbReference type="GO" id="GO:0051301">
    <property type="term" value="P:cell division"/>
    <property type="evidence" value="ECO:0007669"/>
    <property type="project" value="UniProtKB-KW"/>
</dbReference>
<evidence type="ECO:0000256" key="14">
    <source>
        <dbReference type="ARBA" id="ARBA00022984"/>
    </source>
</evidence>